<dbReference type="Proteomes" id="UP000002372">
    <property type="component" value="Chromosome"/>
</dbReference>
<protein>
    <recommendedName>
        <fullName evidence="1">LPS-assembly protein LptD</fullName>
    </recommendedName>
</protein>
<dbReference type="AlphaFoldDB" id="D6CQI8"/>
<dbReference type="EMBL" id="CTRI01000003">
    <property type="protein sequence ID" value="CQR28042.1"/>
    <property type="molecule type" value="Genomic_DNA"/>
</dbReference>
<dbReference type="GO" id="GO:1990351">
    <property type="term" value="C:transporter complex"/>
    <property type="evidence" value="ECO:0007669"/>
    <property type="project" value="TreeGrafter"/>
</dbReference>
<feature type="signal peptide" evidence="1">
    <location>
        <begin position="1"/>
        <end position="30"/>
    </location>
</feature>
<dbReference type="PANTHER" id="PTHR30189:SF1">
    <property type="entry name" value="LPS-ASSEMBLY PROTEIN LPTD"/>
    <property type="match status" value="1"/>
</dbReference>
<feature type="domain" description="LptD C-terminal" evidence="2">
    <location>
        <begin position="302"/>
        <end position="668"/>
    </location>
</feature>
<reference evidence="5" key="2">
    <citation type="journal article" date="2010" name="PLoS Genet.">
        <title>Structure, function, and evolution of the Thiomonas spp. genome.</title>
        <authorList>
            <person name="Arsene-Ploetze F."/>
            <person name="Koechler S."/>
            <person name="Marchal M."/>
            <person name="Coppee J.Y."/>
            <person name="Chandler M."/>
            <person name="Bonnefoy V."/>
            <person name="Brochier-Armanet C."/>
            <person name="Barakat M."/>
            <person name="Barbe V."/>
            <person name="Battaglia-Brunet F."/>
            <person name="Bruneel O."/>
            <person name="Bryan C.G."/>
            <person name="Cleiss-Arnold J."/>
            <person name="Cruveiller S."/>
            <person name="Erhardt M."/>
            <person name="Heinrich-Salmeron A."/>
            <person name="Hommais F."/>
            <person name="Joulian C."/>
            <person name="Krin E."/>
            <person name="Lieutaud A."/>
            <person name="Lievremont D."/>
            <person name="Michel C."/>
            <person name="Muller D."/>
            <person name="Ortet P."/>
            <person name="Proux C."/>
            <person name="Siguier P."/>
            <person name="Roche D."/>
            <person name="Rouy Z."/>
            <person name="Salvignol G."/>
            <person name="Slyemi D."/>
            <person name="Talla E."/>
            <person name="Weiss S."/>
            <person name="Weissenbach J."/>
            <person name="Medigue C."/>
            <person name="Bertin P.N."/>
        </authorList>
    </citation>
    <scope>NUCLEOTIDE SEQUENCE [LARGE SCALE GENOMIC DNA]</scope>
    <source>
        <strain evidence="5">DSM 22701 / CIP 110005 / 3As</strain>
    </source>
</reference>
<dbReference type="RefSeq" id="WP_013104266.1">
    <property type="nucleotide sequence ID" value="NC_014145.1"/>
</dbReference>
<accession>D6CQI8</accession>
<dbReference type="HAMAP" id="MF_01411">
    <property type="entry name" value="LPS_assembly_LptD"/>
    <property type="match status" value="1"/>
</dbReference>
<dbReference type="PANTHER" id="PTHR30189">
    <property type="entry name" value="LPS-ASSEMBLY PROTEIN"/>
    <property type="match status" value="1"/>
</dbReference>
<evidence type="ECO:0000313" key="6">
    <source>
        <dbReference type="Proteomes" id="UP000078599"/>
    </source>
</evidence>
<keyword evidence="1" id="KW-0732">Signal</keyword>
<reference evidence="3" key="3">
    <citation type="submission" date="2010-07" db="EMBL/GenBank/DDBJ databases">
        <authorList>
            <person name="Genoscope - CEA"/>
        </authorList>
    </citation>
    <scope>NUCLEOTIDE SEQUENCE</scope>
    <source>
        <strain evidence="3">3As</strain>
    </source>
</reference>
<dbReference type="eggNOG" id="COG1452">
    <property type="taxonomic scope" value="Bacteria"/>
</dbReference>
<keyword evidence="6" id="KW-1185">Reference proteome</keyword>
<dbReference type="GO" id="GO:0043165">
    <property type="term" value="P:Gram-negative-bacterium-type cell outer membrane assembly"/>
    <property type="evidence" value="ECO:0007669"/>
    <property type="project" value="UniProtKB-UniRule"/>
</dbReference>
<dbReference type="InterPro" id="IPR007543">
    <property type="entry name" value="LptD_C"/>
</dbReference>
<dbReference type="GO" id="GO:0015920">
    <property type="term" value="P:lipopolysaccharide transport"/>
    <property type="evidence" value="ECO:0007669"/>
    <property type="project" value="InterPro"/>
</dbReference>
<comment type="caution">
    <text evidence="1">Lacks conserved residue(s) required for the propagation of feature annotation.</text>
</comment>
<keyword evidence="1" id="KW-0472">Membrane</keyword>
<comment type="subcellular location">
    <subcellularLocation>
        <location evidence="1">Cell outer membrane</location>
    </subcellularLocation>
</comment>
<dbReference type="GO" id="GO:0009279">
    <property type="term" value="C:cell outer membrane"/>
    <property type="evidence" value="ECO:0007669"/>
    <property type="project" value="UniProtKB-SubCell"/>
</dbReference>
<dbReference type="EMBL" id="FP475956">
    <property type="protein sequence ID" value="CAZ86879.1"/>
    <property type="molecule type" value="Genomic_DNA"/>
</dbReference>
<keyword evidence="1" id="KW-0998">Cell outer membrane</keyword>
<dbReference type="InterPro" id="IPR020889">
    <property type="entry name" value="LipoPS_assembly_LptD"/>
</dbReference>
<evidence type="ECO:0000259" key="2">
    <source>
        <dbReference type="Pfam" id="PF04453"/>
    </source>
</evidence>
<evidence type="ECO:0000313" key="3">
    <source>
        <dbReference type="EMBL" id="CAZ86879.1"/>
    </source>
</evidence>
<name>D6CQI8_THIA3</name>
<evidence type="ECO:0000313" key="5">
    <source>
        <dbReference type="Proteomes" id="UP000002372"/>
    </source>
</evidence>
<dbReference type="KEGG" id="thi:THI_0122"/>
<comment type="subunit">
    <text evidence="1">Component of the lipopolysaccharide transport and assembly complex. Interacts with LptE and LptA.</text>
</comment>
<organism evidence="3 5">
    <name type="scientific">Thiomonas arsenitoxydans (strain DSM 22701 / CIP 110005 / 3As)</name>
    <dbReference type="NCBI Taxonomy" id="426114"/>
    <lineage>
        <taxon>Bacteria</taxon>
        <taxon>Pseudomonadati</taxon>
        <taxon>Pseudomonadota</taxon>
        <taxon>Betaproteobacteria</taxon>
        <taxon>Burkholderiales</taxon>
        <taxon>Thiomonas</taxon>
    </lineage>
</organism>
<dbReference type="Pfam" id="PF04453">
    <property type="entry name" value="LptD"/>
    <property type="match status" value="1"/>
</dbReference>
<gene>
    <name evidence="1 4" type="primary">lptD</name>
    <name evidence="3" type="ordered locus">THI_0122</name>
    <name evidence="4" type="ORF">THICB1_110328</name>
</gene>
<proteinExistence type="inferred from homology"/>
<reference key="1">
    <citation type="submission" date="2009-07" db="EMBL/GenBank/DDBJ databases">
        <authorList>
            <person name="Genoscope - CEA"/>
        </authorList>
    </citation>
    <scope>NUCLEOTIDE SEQUENCE</scope>
    <source>
        <strain>3As</strain>
    </source>
</reference>
<comment type="similarity">
    <text evidence="1">Belongs to the LptD family.</text>
</comment>
<comment type="function">
    <text evidence="1">Together with LptE, is involved in the assembly of lipopolysaccharide (LPS) at the surface of the outer membrane.</text>
</comment>
<dbReference type="HOGENOM" id="CLU_009039_0_0_4"/>
<evidence type="ECO:0000256" key="1">
    <source>
        <dbReference type="HAMAP-Rule" id="MF_01411"/>
    </source>
</evidence>
<sequence length="761" mass="84445" precursor="true">MPFPPPSRRLPRLTLLMLALALGWDVTAQAQEATPASAPLQLTPSLDLLQRLPAQAEAFEPLFVIADKITGQNNIYVHATGDVQLRKHSIVIKTDRLRYYFVENEAVANGNVRVLRDGNLFTGPALRMQLDTYRGQMPDANYYFRVTQGHGHADNIDFLGRDHLKADNATYTTCTASPVDWFVQATHLDLNLADNTGVARDARVVFKGATILPLPYASFPLSDARKSGWLPPTLGVDSRNGVDLAVPYYWNIAPNYDATLTPRVILRRGFMGSLATRWLEPTFSGRSQFDLLPSDSSDSGNSRWAGYVQQNGGLGHGLSYAVNYQQVSDDNWWQDFGGVNPVIGSNRTLPQQGSLTYGLPLGYMQLSVNRWQTLQNTAAPIGVPYNQQPQLYTHLQSANYSGLSWQFDSALTRFTNPAAISGDRLYLNPQISYPVVRPGGFITPKLSFNFTRYVTDTAMTGGATTADRSVPTFSLDSGLVFERPTSLFGRALTQTLEPRLYYVYTPYRNQQNLPNFDSADLDLNLSTIYTDNVFSGVDRIADANNLTGGVTSRLLDPRTGVELGRLTLAQRVLFAPQRVVLSGNPIPAGLNDTFALASANLSTHWSAEAALQYNMRLKQSQQISAGARWSPGPYKTISTSYLYQSAASGQIPLRYINTAWQWQLSPRWYSVGQANYSILDKRFNDGLLGFEYDGGCWIGRIVLQRNSLTQATAYTRILFQLELVGFSRLGNNPLSALKQNIPGYQILKQSNVPPSRFANYE</sequence>
<dbReference type="InterPro" id="IPR050218">
    <property type="entry name" value="LptD"/>
</dbReference>
<feature type="chain" id="PRO_5009009649" description="LPS-assembly protein LptD" evidence="1">
    <location>
        <begin position="31"/>
        <end position="761"/>
    </location>
</feature>
<reference evidence="4 6" key="4">
    <citation type="submission" date="2015-03" db="EMBL/GenBank/DDBJ databases">
        <authorList>
            <person name="Regsiter A."/>
            <person name="william w."/>
        </authorList>
    </citation>
    <scope>NUCLEOTIDE SEQUENCE [LARGE SCALE GENOMIC DNA]</scope>
    <source>
        <strain evidence="4 6">CB1</strain>
    </source>
</reference>
<dbReference type="Proteomes" id="UP000078599">
    <property type="component" value="Unassembled WGS sequence"/>
</dbReference>
<evidence type="ECO:0000313" key="4">
    <source>
        <dbReference type="EMBL" id="CQR28042.1"/>
    </source>
</evidence>